<dbReference type="Pfam" id="PF01636">
    <property type="entry name" value="APH"/>
    <property type="match status" value="1"/>
</dbReference>
<gene>
    <name evidence="2" type="ORF">EV380_0254</name>
</gene>
<organism evidence="2 3">
    <name type="scientific">Zhihengliuella halotolerans</name>
    <dbReference type="NCBI Taxonomy" id="370736"/>
    <lineage>
        <taxon>Bacteria</taxon>
        <taxon>Bacillati</taxon>
        <taxon>Actinomycetota</taxon>
        <taxon>Actinomycetes</taxon>
        <taxon>Micrococcales</taxon>
        <taxon>Micrococcaceae</taxon>
        <taxon>Zhihengliuella</taxon>
    </lineage>
</organism>
<dbReference type="AlphaFoldDB" id="A0A4Q8AB21"/>
<reference evidence="2 3" key="1">
    <citation type="submission" date="2019-02" db="EMBL/GenBank/DDBJ databases">
        <title>Sequencing the genomes of 1000 actinobacteria strains.</title>
        <authorList>
            <person name="Klenk H.-P."/>
        </authorList>
    </citation>
    <scope>NUCLEOTIDE SEQUENCE [LARGE SCALE GENOMIC DNA]</scope>
    <source>
        <strain evidence="2 3">DSM 17364</strain>
    </source>
</reference>
<dbReference type="OrthoDB" id="581471at2"/>
<feature type="domain" description="Aminoglycoside phosphotransferase" evidence="1">
    <location>
        <begin position="160"/>
        <end position="335"/>
    </location>
</feature>
<dbReference type="InterPro" id="IPR011009">
    <property type="entry name" value="Kinase-like_dom_sf"/>
</dbReference>
<name>A0A4Q8AB21_9MICC</name>
<dbReference type="InterPro" id="IPR002575">
    <property type="entry name" value="Aminoglycoside_PTrfase"/>
</dbReference>
<evidence type="ECO:0000259" key="1">
    <source>
        <dbReference type="Pfam" id="PF01636"/>
    </source>
</evidence>
<dbReference type="Proteomes" id="UP000292685">
    <property type="component" value="Unassembled WGS sequence"/>
</dbReference>
<dbReference type="SUPFAM" id="SSF56112">
    <property type="entry name" value="Protein kinase-like (PK-like)"/>
    <property type="match status" value="1"/>
</dbReference>
<sequence length="432" mass="44539">MSARPAAPRLLPAAEVLFEAADGGHEGLDALAAALGIGSGPVRADHLRYKPDRTVVGRLNADDGAPVGWVAGFGPAAADKAAGAWRLGEKLGIDLPALDLGGGHLLIAGPVGADKKLRRLLRRTRSVRADGSVRGEILNFNPGRRLVVRRRGPVEDVAISGPDGDVVVKLSHRAYGHIEDLTSALRACGVPALQPHPMAGAQDHGLVFEHYGTGDLSAGGTADEFEQAGHLLRRWHAAGASVAAVTALPRLDASARLRAVVSGIEGILPEAADRARRVAADLNEALAAAGGADVPVHGDYSADQLLRGPAGLRIIDADRAAWGPPGWDLGCFAAAELLAVADGRPRRLDGTENMLHGYGGVESVPAFVGAHVLLRALEPFRAADPRWAERVSGRLALAERLAAAPAAGGPAALTDAMTAAHAGPAHSLRGKP</sequence>
<keyword evidence="2" id="KW-0418">Kinase</keyword>
<evidence type="ECO:0000313" key="3">
    <source>
        <dbReference type="Proteomes" id="UP000292685"/>
    </source>
</evidence>
<proteinExistence type="predicted"/>
<dbReference type="Gene3D" id="3.90.1200.10">
    <property type="match status" value="1"/>
</dbReference>
<keyword evidence="2" id="KW-0808">Transferase</keyword>
<dbReference type="RefSeq" id="WP_130448812.1">
    <property type="nucleotide sequence ID" value="NZ_SHLA01000001.1"/>
</dbReference>
<accession>A0A4Q8AB21</accession>
<keyword evidence="3" id="KW-1185">Reference proteome</keyword>
<protein>
    <submittedName>
        <fullName evidence="2">Ser/Thr protein kinase RdoA (MazF antagonist)</fullName>
    </submittedName>
</protein>
<evidence type="ECO:0000313" key="2">
    <source>
        <dbReference type="EMBL" id="RZU60709.1"/>
    </source>
</evidence>
<dbReference type="GO" id="GO:0016301">
    <property type="term" value="F:kinase activity"/>
    <property type="evidence" value="ECO:0007669"/>
    <property type="project" value="UniProtKB-KW"/>
</dbReference>
<comment type="caution">
    <text evidence="2">The sequence shown here is derived from an EMBL/GenBank/DDBJ whole genome shotgun (WGS) entry which is preliminary data.</text>
</comment>
<dbReference type="EMBL" id="SHLA01000001">
    <property type="protein sequence ID" value="RZU60709.1"/>
    <property type="molecule type" value="Genomic_DNA"/>
</dbReference>